<dbReference type="InterPro" id="IPR036855">
    <property type="entry name" value="Znf_CCCH_sf"/>
</dbReference>
<dbReference type="Gene3D" id="2.30.30.1190">
    <property type="match status" value="2"/>
</dbReference>
<dbReference type="GO" id="GO:0003729">
    <property type="term" value="F:mRNA binding"/>
    <property type="evidence" value="ECO:0007669"/>
    <property type="project" value="UniProtKB-ARBA"/>
</dbReference>
<feature type="domain" description="C3H1-type" evidence="7">
    <location>
        <begin position="207"/>
        <end position="235"/>
    </location>
</feature>
<keyword evidence="3 5" id="KW-0862">Zinc</keyword>
<feature type="compositionally biased region" description="Polar residues" evidence="6">
    <location>
        <begin position="52"/>
        <end position="70"/>
    </location>
</feature>
<evidence type="ECO:0000256" key="1">
    <source>
        <dbReference type="ARBA" id="ARBA00022723"/>
    </source>
</evidence>
<dbReference type="GO" id="GO:0008270">
    <property type="term" value="F:zinc ion binding"/>
    <property type="evidence" value="ECO:0007669"/>
    <property type="project" value="UniProtKB-KW"/>
</dbReference>
<keyword evidence="9" id="KW-1185">Reference proteome</keyword>
<feature type="domain" description="C3H1-type" evidence="7">
    <location>
        <begin position="87"/>
        <end position="115"/>
    </location>
</feature>
<protein>
    <submittedName>
        <fullName evidence="8">Zinc finger CCCH domain-containing protein</fullName>
    </submittedName>
</protein>
<feature type="region of interest" description="Disordered" evidence="6">
    <location>
        <begin position="37"/>
        <end position="74"/>
    </location>
</feature>
<name>A0AAE0L831_9CHLO</name>
<dbReference type="EMBL" id="LGRX02007361">
    <property type="protein sequence ID" value="KAK3275195.1"/>
    <property type="molecule type" value="Genomic_DNA"/>
</dbReference>
<dbReference type="SMART" id="SM00356">
    <property type="entry name" value="ZnF_C3H1"/>
    <property type="match status" value="4"/>
</dbReference>
<dbReference type="SUPFAM" id="SSF90229">
    <property type="entry name" value="CCCH zinc finger"/>
    <property type="match status" value="4"/>
</dbReference>
<dbReference type="Pfam" id="PF00642">
    <property type="entry name" value="zf-CCCH"/>
    <property type="match status" value="4"/>
</dbReference>
<feature type="domain" description="C3H1-type" evidence="7">
    <location>
        <begin position="263"/>
        <end position="286"/>
    </location>
</feature>
<feature type="domain" description="C3H1-type" evidence="7">
    <location>
        <begin position="5"/>
        <end position="33"/>
    </location>
</feature>
<organism evidence="8 9">
    <name type="scientific">Cymbomonas tetramitiformis</name>
    <dbReference type="NCBI Taxonomy" id="36881"/>
    <lineage>
        <taxon>Eukaryota</taxon>
        <taxon>Viridiplantae</taxon>
        <taxon>Chlorophyta</taxon>
        <taxon>Pyramimonadophyceae</taxon>
        <taxon>Pyramimonadales</taxon>
        <taxon>Pyramimonadaceae</taxon>
        <taxon>Cymbomonas</taxon>
    </lineage>
</organism>
<dbReference type="PROSITE" id="PS50103">
    <property type="entry name" value="ZF_C3H1"/>
    <property type="match status" value="4"/>
</dbReference>
<dbReference type="Proteomes" id="UP001190700">
    <property type="component" value="Unassembled WGS sequence"/>
</dbReference>
<feature type="zinc finger region" description="C3H1-type" evidence="5">
    <location>
        <begin position="263"/>
        <end position="286"/>
    </location>
</feature>
<evidence type="ECO:0000256" key="4">
    <source>
        <dbReference type="ARBA" id="ARBA00023125"/>
    </source>
</evidence>
<evidence type="ECO:0000259" key="7">
    <source>
        <dbReference type="PROSITE" id="PS50103"/>
    </source>
</evidence>
<evidence type="ECO:0000256" key="3">
    <source>
        <dbReference type="ARBA" id="ARBA00022833"/>
    </source>
</evidence>
<keyword evidence="2 5" id="KW-0863">Zinc-finger</keyword>
<gene>
    <name evidence="8" type="ORF">CYMTET_16660</name>
</gene>
<dbReference type="PANTHER" id="PTHR12506">
    <property type="entry name" value="PROTEIN PHOSPHATASE RELATED"/>
    <property type="match status" value="1"/>
</dbReference>
<dbReference type="InterPro" id="IPR050974">
    <property type="entry name" value="Plant_ZF_CCCH"/>
</dbReference>
<sequence>MSPLEDPSQDCEHYLRTGYCRYGAQCRYRHPTRTVLQPAQAPQSPKACHANGNKTAVASSQRTSNSSAPSTVPPIIIPVNSANLPLRPGVPECNFFLRTGTCKYGVSCKFHHPESPPLVEAATTTYVAVMPHQVQLGPSGVLDVHSYSNAPRPPWNSDLQYHFGGLQHSFQPQSINGVSASGAIPQENAQLQTVHMQHGQFGELPVRFGQKDCSFYLKTGHCKFGPSCKYNHPQDRQSAAELAGIVSCKFNGTGLPLRQGCEPCPYYLRTGSCRFGPTCKFDHPDLSAAGYMPCLTNDPAVISAVSWGRNMPVLQCENMYMKSQAMATPPTWMAAGPNACMIPVEQQATHSHLTLPKFAGYPPSGLAVQTMISARSTPVPAHAALVAGRGQSVQIPAYPFSATTQGQSAVAALPPDTGQQRQPHVAFPNSSQQQPLTISSESLDLAMEQLSLSTGRHFEQQYEVQYVLVPTSTAMIPADAANTNGAPIAFQMSPHASGVGSIPTSSAPTPSATNETTRLAAHMPAMSAAATVNTPEERAVMATPSVSNTQQPIVQTEKSEQAVATAVNAASHPESPQLIPQLYPPGISVQQVAMHSTLPTHMQAPSSHLPHLPLHPMPTTTEYFTHPTFLTPPLSCAPAAGGSGSSPARHPQVFTSHPGIHGPVVMLASSQIANLPEMPINKPVASEVMGLGTPRANESAPS</sequence>
<evidence type="ECO:0000256" key="5">
    <source>
        <dbReference type="PROSITE-ProRule" id="PRU00723"/>
    </source>
</evidence>
<keyword evidence="4" id="KW-0238">DNA-binding</keyword>
<dbReference type="GO" id="GO:0003677">
    <property type="term" value="F:DNA binding"/>
    <property type="evidence" value="ECO:0007669"/>
    <property type="project" value="UniProtKB-KW"/>
</dbReference>
<dbReference type="Gene3D" id="4.10.1000.10">
    <property type="entry name" value="Zinc finger, CCCH-type"/>
    <property type="match status" value="1"/>
</dbReference>
<dbReference type="InterPro" id="IPR000571">
    <property type="entry name" value="Znf_CCCH"/>
</dbReference>
<feature type="zinc finger region" description="C3H1-type" evidence="5">
    <location>
        <begin position="5"/>
        <end position="33"/>
    </location>
</feature>
<proteinExistence type="predicted"/>
<reference evidence="8 9" key="1">
    <citation type="journal article" date="2015" name="Genome Biol. Evol.">
        <title>Comparative Genomics of a Bacterivorous Green Alga Reveals Evolutionary Causalities and Consequences of Phago-Mixotrophic Mode of Nutrition.</title>
        <authorList>
            <person name="Burns J.A."/>
            <person name="Paasch A."/>
            <person name="Narechania A."/>
            <person name="Kim E."/>
        </authorList>
    </citation>
    <scope>NUCLEOTIDE SEQUENCE [LARGE SCALE GENOMIC DNA]</scope>
    <source>
        <strain evidence="8 9">PLY_AMNH</strain>
    </source>
</reference>
<evidence type="ECO:0000256" key="6">
    <source>
        <dbReference type="SAM" id="MobiDB-lite"/>
    </source>
</evidence>
<dbReference type="AlphaFoldDB" id="A0AAE0L831"/>
<comment type="caution">
    <text evidence="8">The sequence shown here is derived from an EMBL/GenBank/DDBJ whole genome shotgun (WGS) entry which is preliminary data.</text>
</comment>
<feature type="zinc finger region" description="C3H1-type" evidence="5">
    <location>
        <begin position="207"/>
        <end position="235"/>
    </location>
</feature>
<accession>A0AAE0L831</accession>
<evidence type="ECO:0000313" key="9">
    <source>
        <dbReference type="Proteomes" id="UP001190700"/>
    </source>
</evidence>
<keyword evidence="1 5" id="KW-0479">Metal-binding</keyword>
<evidence type="ECO:0000313" key="8">
    <source>
        <dbReference type="EMBL" id="KAK3275195.1"/>
    </source>
</evidence>
<evidence type="ECO:0000256" key="2">
    <source>
        <dbReference type="ARBA" id="ARBA00022771"/>
    </source>
</evidence>
<dbReference type="PANTHER" id="PTHR12506:SF50">
    <property type="entry name" value="ZINC FINGER CCCH DOMAIN-CONTAINING PROTEIN 26"/>
    <property type="match status" value="1"/>
</dbReference>
<feature type="zinc finger region" description="C3H1-type" evidence="5">
    <location>
        <begin position="87"/>
        <end position="115"/>
    </location>
</feature>